<feature type="domain" description="Amine oxidase" evidence="1">
    <location>
        <begin position="11"/>
        <end position="437"/>
    </location>
</feature>
<evidence type="ECO:0000259" key="1">
    <source>
        <dbReference type="Pfam" id="PF01593"/>
    </source>
</evidence>
<keyword evidence="3" id="KW-1185">Reference proteome</keyword>
<gene>
    <name evidence="2" type="ORF">S2091_3659</name>
</gene>
<dbReference type="OrthoDB" id="7849608at2"/>
<dbReference type="PANTHER" id="PTHR42923">
    <property type="entry name" value="PROTOPORPHYRINOGEN OXIDASE"/>
    <property type="match status" value="1"/>
</dbReference>
<dbReference type="AlphaFoldDB" id="A0A2S9GVI8"/>
<dbReference type="PANTHER" id="PTHR42923:SF47">
    <property type="entry name" value="BLR3003 PROTEIN"/>
    <property type="match status" value="1"/>
</dbReference>
<evidence type="ECO:0000313" key="2">
    <source>
        <dbReference type="EMBL" id="PRC91721.1"/>
    </source>
</evidence>
<dbReference type="RefSeq" id="WP_105533394.1">
    <property type="nucleotide sequence ID" value="NZ_PUGF01000020.1"/>
</dbReference>
<dbReference type="InterPro" id="IPR050464">
    <property type="entry name" value="Zeta_carotene_desat/Oxidored"/>
</dbReference>
<accession>A0A2S9GVI8</accession>
<comment type="caution">
    <text evidence="2">The sequence shown here is derived from an EMBL/GenBank/DDBJ whole genome shotgun (WGS) entry which is preliminary data.</text>
</comment>
<organism evidence="2 3">
    <name type="scientific">Solimicrobium silvestre</name>
    <dbReference type="NCBI Taxonomy" id="2099400"/>
    <lineage>
        <taxon>Bacteria</taxon>
        <taxon>Pseudomonadati</taxon>
        <taxon>Pseudomonadota</taxon>
        <taxon>Betaproteobacteria</taxon>
        <taxon>Burkholderiales</taxon>
        <taxon>Oxalobacteraceae</taxon>
        <taxon>Solimicrobium</taxon>
    </lineage>
</organism>
<proteinExistence type="predicted"/>
<dbReference type="Proteomes" id="UP000237839">
    <property type="component" value="Unassembled WGS sequence"/>
</dbReference>
<dbReference type="GO" id="GO:0016491">
    <property type="term" value="F:oxidoreductase activity"/>
    <property type="evidence" value="ECO:0007669"/>
    <property type="project" value="InterPro"/>
</dbReference>
<name>A0A2S9GVI8_9BURK</name>
<protein>
    <submittedName>
        <fullName evidence="2">HpnE: squalene-associated FAD-dependent desaturase</fullName>
    </submittedName>
</protein>
<dbReference type="InterPro" id="IPR002937">
    <property type="entry name" value="Amino_oxidase"/>
</dbReference>
<dbReference type="NCBIfam" id="TIGR03467">
    <property type="entry name" value="HpnE"/>
    <property type="match status" value="1"/>
</dbReference>
<dbReference type="Gene3D" id="3.50.50.60">
    <property type="entry name" value="FAD/NAD(P)-binding domain"/>
    <property type="match status" value="1"/>
</dbReference>
<sequence>MKYAVIGAGWAGCSAAVELAKRGHQVHLFEAARTLGGRARQVSSHDLMLDNGQHILLGAYKATLALLSTLGINQKTTLLRLPLQMCYPPDSGGMEFIAPKLPAPWHVAVALLKASGLTRADKMALMRFSSTARWMGWQLNNDCSVAELLHRYDQTDNLTRLMWQPLCIAALNTPIHRASAQVFLNVLKDSLGAKRAASDMLIARTDLTSLLPQPAAQFIEAQGGQVHLGCAVHSIEKNTEWQLNFQQTQANFDGVVIATSAEVASNLLAPLNMAEHIPTFEYEPITTCYLKYATDIKLARPFLALVERPEHSAWGQFVFDRGQIEGEKAGGIAAQAGLFAVVVSTSQQAIEHGHAELAFNCAKQLAVDLMRPELAVPEWSQVITEKRATFACTPGLVRPANQLPVSGLVLAGDYTESSYPATLESAVQSGVLAANLLM</sequence>
<dbReference type="InterPro" id="IPR036188">
    <property type="entry name" value="FAD/NAD-bd_sf"/>
</dbReference>
<reference evidence="2 3" key="1">
    <citation type="submission" date="2018-02" db="EMBL/GenBank/DDBJ databases">
        <title>Solimicrobium silvestre gen. nov., sp. nov., isolated from alpine forest soil.</title>
        <authorList>
            <person name="Margesin R."/>
            <person name="Albuquerque L."/>
            <person name="Zhang D.-C."/>
            <person name="Froufe H.J.C."/>
            <person name="Severino R."/>
            <person name="Roxo I."/>
            <person name="Egas C."/>
            <person name="Da Costa M.S."/>
        </authorList>
    </citation>
    <scope>NUCLEOTIDE SEQUENCE [LARGE SCALE GENOMIC DNA]</scope>
    <source>
        <strain evidence="2 3">S20-91</strain>
    </source>
</reference>
<dbReference type="EMBL" id="PUGF01000020">
    <property type="protein sequence ID" value="PRC91721.1"/>
    <property type="molecule type" value="Genomic_DNA"/>
</dbReference>
<dbReference type="SUPFAM" id="SSF51905">
    <property type="entry name" value="FAD/NAD(P)-binding domain"/>
    <property type="match status" value="1"/>
</dbReference>
<dbReference type="Pfam" id="PF01593">
    <property type="entry name" value="Amino_oxidase"/>
    <property type="match status" value="1"/>
</dbReference>
<dbReference type="InterPro" id="IPR017830">
    <property type="entry name" value="SQase_HpnE"/>
</dbReference>
<evidence type="ECO:0000313" key="3">
    <source>
        <dbReference type="Proteomes" id="UP000237839"/>
    </source>
</evidence>